<evidence type="ECO:0000313" key="1">
    <source>
        <dbReference type="EMBL" id="KAJ7687035.1"/>
    </source>
</evidence>
<proteinExistence type="predicted"/>
<reference evidence="1" key="1">
    <citation type="submission" date="2023-03" db="EMBL/GenBank/DDBJ databases">
        <title>Massive genome expansion in bonnet fungi (Mycena s.s.) driven by repeated elements and novel gene families across ecological guilds.</title>
        <authorList>
            <consortium name="Lawrence Berkeley National Laboratory"/>
            <person name="Harder C.B."/>
            <person name="Miyauchi S."/>
            <person name="Viragh M."/>
            <person name="Kuo A."/>
            <person name="Thoen E."/>
            <person name="Andreopoulos B."/>
            <person name="Lu D."/>
            <person name="Skrede I."/>
            <person name="Drula E."/>
            <person name="Henrissat B."/>
            <person name="Morin E."/>
            <person name="Kohler A."/>
            <person name="Barry K."/>
            <person name="LaButti K."/>
            <person name="Morin E."/>
            <person name="Salamov A."/>
            <person name="Lipzen A."/>
            <person name="Mereny Z."/>
            <person name="Hegedus B."/>
            <person name="Baldrian P."/>
            <person name="Stursova M."/>
            <person name="Weitz H."/>
            <person name="Taylor A."/>
            <person name="Grigoriev I.V."/>
            <person name="Nagy L.G."/>
            <person name="Martin F."/>
            <person name="Kauserud H."/>
        </authorList>
    </citation>
    <scope>NUCLEOTIDE SEQUENCE</scope>
    <source>
        <strain evidence="1">CBHHK067</strain>
    </source>
</reference>
<evidence type="ECO:0000313" key="2">
    <source>
        <dbReference type="Proteomes" id="UP001221757"/>
    </source>
</evidence>
<gene>
    <name evidence="1" type="ORF">B0H17DRAFT_1136541</name>
</gene>
<organism evidence="1 2">
    <name type="scientific">Mycena rosella</name>
    <name type="common">Pink bonnet</name>
    <name type="synonym">Agaricus rosellus</name>
    <dbReference type="NCBI Taxonomy" id="1033263"/>
    <lineage>
        <taxon>Eukaryota</taxon>
        <taxon>Fungi</taxon>
        <taxon>Dikarya</taxon>
        <taxon>Basidiomycota</taxon>
        <taxon>Agaricomycotina</taxon>
        <taxon>Agaricomycetes</taxon>
        <taxon>Agaricomycetidae</taxon>
        <taxon>Agaricales</taxon>
        <taxon>Marasmiineae</taxon>
        <taxon>Mycenaceae</taxon>
        <taxon>Mycena</taxon>
    </lineage>
</organism>
<keyword evidence="2" id="KW-1185">Reference proteome</keyword>
<protein>
    <submittedName>
        <fullName evidence="1">Uncharacterized protein</fullName>
    </submittedName>
</protein>
<dbReference type="EMBL" id="JARKIE010000091">
    <property type="protein sequence ID" value="KAJ7687035.1"/>
    <property type="molecule type" value="Genomic_DNA"/>
</dbReference>
<comment type="caution">
    <text evidence="1">The sequence shown here is derived from an EMBL/GenBank/DDBJ whole genome shotgun (WGS) entry which is preliminary data.</text>
</comment>
<accession>A0AAD7DDU1</accession>
<name>A0AAD7DDU1_MYCRO</name>
<sequence length="295" mass="31291">MLLPDGTTAAWHASMRSVKNCMAANPASSVATAMSSNRRGLRRLTYNTCVKLEDTIMGMEEEPVATGEHIEEPEPEAMGEGIRIEEEPGLGAEGMYEELGPAGEHIDEGTGTRLEAGVGMASCNDDMGGVAGLHLVEAEEWLKNTLRKGAGRTPEGRRRYKWGCGLIMLDGVALALDCSALEFDHGTLALDAAALEFDATVLEFDTTTFAIDATHALHAATLELSGATLRLDRVALLSRGGFVTLLLSDKLALGGTLVVNGESISIVLRLSTLGFGKAMRVVQVQCACMAMEPLP</sequence>
<dbReference type="AlphaFoldDB" id="A0AAD7DDU1"/>
<dbReference type="Proteomes" id="UP001221757">
    <property type="component" value="Unassembled WGS sequence"/>
</dbReference>